<dbReference type="EMBL" id="JACOPG010000001">
    <property type="protein sequence ID" value="MBC5685633.1"/>
    <property type="molecule type" value="Genomic_DNA"/>
</dbReference>
<dbReference type="InterPro" id="IPR000241">
    <property type="entry name" value="RlmKL-like_Mtase"/>
</dbReference>
<dbReference type="Pfam" id="PF01170">
    <property type="entry name" value="UPF0020"/>
    <property type="match status" value="1"/>
</dbReference>
<gene>
    <name evidence="2" type="ORF">H8R94_03215</name>
</gene>
<protein>
    <recommendedName>
        <fullName evidence="1">Ribosomal RNA large subunit methyltransferase K/L-like methyltransferase domain-containing protein</fullName>
    </recommendedName>
</protein>
<keyword evidence="3" id="KW-1185">Reference proteome</keyword>
<dbReference type="Gene3D" id="3.40.50.150">
    <property type="entry name" value="Vaccinia Virus protein VP39"/>
    <property type="match status" value="1"/>
</dbReference>
<evidence type="ECO:0000259" key="1">
    <source>
        <dbReference type="Pfam" id="PF01170"/>
    </source>
</evidence>
<reference evidence="2 3" key="1">
    <citation type="submission" date="2020-08" db="EMBL/GenBank/DDBJ databases">
        <title>Genome public.</title>
        <authorList>
            <person name="Liu C."/>
            <person name="Sun Q."/>
        </authorList>
    </citation>
    <scope>NUCLEOTIDE SEQUENCE [LARGE SCALE GENOMIC DNA]</scope>
    <source>
        <strain evidence="2 3">NSJ-9</strain>
    </source>
</reference>
<dbReference type="Proteomes" id="UP000643810">
    <property type="component" value="Unassembled WGS sequence"/>
</dbReference>
<accession>A0ABR7GDW7</accession>
<evidence type="ECO:0000313" key="3">
    <source>
        <dbReference type="Proteomes" id="UP000643810"/>
    </source>
</evidence>
<dbReference type="RefSeq" id="WP_186853871.1">
    <property type="nucleotide sequence ID" value="NZ_JACOPG010000001.1"/>
</dbReference>
<sequence length="499" mass="57748">MEIKELLTEITQTEEVRSLLSNLRSQIKEDKKAAETYVDAAFIGRLGDLLSHADAKTRKNAALLLGDLSDRVQALEMAGQVTQALWAAYEREDTKFVLASYIKGLSAYDCGEILESLQAERKRLGAEEIWEEDKKHMRLLLEQMDLLLEAYQEKENYRYQGIHKKHALILTTDPYMREALLAQVQDLGYADARMVGRGVRLLTDSLDKLSQIRIYREMLFVIRFRGQTLAAEENLAQAIVLSELLPLLEEVYGKKKKYPFALRMQMDADSKTTKRLAYAIEEGSQGRLANRPKDAVIELLPRQKKDGTYVVYARVLGQADRRFIYREHALPTSMAPVVAAEMVELVRPYLKEEAHVIDPFCGLGTLLIERMQAGRTRDVYGIDSFGEAIFYGRQDAEKAKKNIYFINRDYFDFTSSYLMEEVITEFPRMEHKEREEVDQFYRRFFDKTGEITADQAMVFALSTEEGILKKQLRLHEEFQLVRQIPMRGREQIYILKKRG</sequence>
<organism evidence="2 3">
    <name type="scientific">Roseburia lenta</name>
    <dbReference type="NCBI Taxonomy" id="2763061"/>
    <lineage>
        <taxon>Bacteria</taxon>
        <taxon>Bacillati</taxon>
        <taxon>Bacillota</taxon>
        <taxon>Clostridia</taxon>
        <taxon>Lachnospirales</taxon>
        <taxon>Lachnospiraceae</taxon>
        <taxon>Roseburia</taxon>
    </lineage>
</organism>
<proteinExistence type="predicted"/>
<dbReference type="SUPFAM" id="SSF53335">
    <property type="entry name" value="S-adenosyl-L-methionine-dependent methyltransferases"/>
    <property type="match status" value="1"/>
</dbReference>
<dbReference type="InterPro" id="IPR029063">
    <property type="entry name" value="SAM-dependent_MTases_sf"/>
</dbReference>
<name>A0ABR7GDW7_9FIRM</name>
<comment type="caution">
    <text evidence="2">The sequence shown here is derived from an EMBL/GenBank/DDBJ whole genome shotgun (WGS) entry which is preliminary data.</text>
</comment>
<evidence type="ECO:0000313" key="2">
    <source>
        <dbReference type="EMBL" id="MBC5685633.1"/>
    </source>
</evidence>
<feature type="domain" description="Ribosomal RNA large subunit methyltransferase K/L-like methyltransferase" evidence="1">
    <location>
        <begin position="325"/>
        <end position="475"/>
    </location>
</feature>